<comment type="caution">
    <text evidence="2">The sequence shown here is derived from an EMBL/GenBank/DDBJ whole genome shotgun (WGS) entry which is preliminary data.</text>
</comment>
<dbReference type="EMBL" id="BOOC01000039">
    <property type="protein sequence ID" value="GIH43452.1"/>
    <property type="molecule type" value="Genomic_DNA"/>
</dbReference>
<organism evidence="2 3">
    <name type="scientific">Microbispora corallina</name>
    <dbReference type="NCBI Taxonomy" id="83302"/>
    <lineage>
        <taxon>Bacteria</taxon>
        <taxon>Bacillati</taxon>
        <taxon>Actinomycetota</taxon>
        <taxon>Actinomycetes</taxon>
        <taxon>Streptosporangiales</taxon>
        <taxon>Streptosporangiaceae</taxon>
        <taxon>Microbispora</taxon>
    </lineage>
</organism>
<dbReference type="Proteomes" id="UP000603904">
    <property type="component" value="Unassembled WGS sequence"/>
</dbReference>
<gene>
    <name evidence="2" type="ORF">Mco01_64520</name>
</gene>
<keyword evidence="3" id="KW-1185">Reference proteome</keyword>
<protein>
    <recommendedName>
        <fullName evidence="4">Helix-turn-helix domain-containing protein</fullName>
    </recommendedName>
</protein>
<evidence type="ECO:0000313" key="3">
    <source>
        <dbReference type="Proteomes" id="UP000603904"/>
    </source>
</evidence>
<proteinExistence type="predicted"/>
<name>A0ABQ4G8P5_9ACTN</name>
<reference evidence="2 3" key="1">
    <citation type="submission" date="2021-01" db="EMBL/GenBank/DDBJ databases">
        <title>Whole genome shotgun sequence of Microbispora corallina NBRC 16416.</title>
        <authorList>
            <person name="Komaki H."/>
            <person name="Tamura T."/>
        </authorList>
    </citation>
    <scope>NUCLEOTIDE SEQUENCE [LARGE SCALE GENOMIC DNA]</scope>
    <source>
        <strain evidence="2 3">NBRC 16416</strain>
    </source>
</reference>
<sequence length="204" mass="21821">MGLGNKQRAVRLYRGQIPSPGRPTVAWRQDRIRFWQAIARGATSEDAAAEVGVSPAVGTRWFRQAGGVNPGLAPSVSGRYLSFAEREEIALCRARKAGVREPRMGGLLQLPSPSRSPWRPNPLRTPQAEDDPGVTRPRQLHTCQFLHGGSGGSVPTSTCARSSATRAAPDLTGIVTHSRHPTTAGLDWGRTPSGASRLPSWGGS</sequence>
<feature type="region of interest" description="Disordered" evidence="1">
    <location>
        <begin position="104"/>
        <end position="204"/>
    </location>
</feature>
<evidence type="ECO:0008006" key="4">
    <source>
        <dbReference type="Google" id="ProtNLM"/>
    </source>
</evidence>
<feature type="compositionally biased region" description="Low complexity" evidence="1">
    <location>
        <begin position="156"/>
        <end position="168"/>
    </location>
</feature>
<evidence type="ECO:0000313" key="2">
    <source>
        <dbReference type="EMBL" id="GIH43452.1"/>
    </source>
</evidence>
<feature type="compositionally biased region" description="Low complexity" evidence="1">
    <location>
        <begin position="107"/>
        <end position="124"/>
    </location>
</feature>
<accession>A0ABQ4G8P5</accession>
<evidence type="ECO:0000256" key="1">
    <source>
        <dbReference type="SAM" id="MobiDB-lite"/>
    </source>
</evidence>